<dbReference type="RefSeq" id="WP_136013144.1">
    <property type="nucleotide sequence ID" value="NZ_SRYE01000005.1"/>
</dbReference>
<gene>
    <name evidence="3" type="ORF">E5334_08435</name>
</gene>
<evidence type="ECO:0000313" key="4">
    <source>
        <dbReference type="Proteomes" id="UP000310263"/>
    </source>
</evidence>
<comment type="caution">
    <text evidence="3">The sequence shown here is derived from an EMBL/GenBank/DDBJ whole genome shotgun (WGS) entry which is preliminary data.</text>
</comment>
<dbReference type="GO" id="GO:0003824">
    <property type="term" value="F:catalytic activity"/>
    <property type="evidence" value="ECO:0007669"/>
    <property type="project" value="InterPro"/>
</dbReference>
<name>A0A4S2EZI2_9ACTN</name>
<dbReference type="Pfam" id="PF04961">
    <property type="entry name" value="FTCD_C"/>
    <property type="match status" value="1"/>
</dbReference>
<evidence type="ECO:0000256" key="1">
    <source>
        <dbReference type="SAM" id="Coils"/>
    </source>
</evidence>
<keyword evidence="4" id="KW-1185">Reference proteome</keyword>
<accession>A0A4S2EZI2</accession>
<dbReference type="InterPro" id="IPR036178">
    <property type="entry name" value="Formintransfe-cycloase-like_sf"/>
</dbReference>
<evidence type="ECO:0000313" key="3">
    <source>
        <dbReference type="EMBL" id="TGY61422.1"/>
    </source>
</evidence>
<dbReference type="AlphaFoldDB" id="A0A4S2EZI2"/>
<feature type="domain" description="Cyclodeaminase/cyclohydrolase" evidence="2">
    <location>
        <begin position="6"/>
        <end position="186"/>
    </location>
</feature>
<evidence type="ECO:0000259" key="2">
    <source>
        <dbReference type="Pfam" id="PF04961"/>
    </source>
</evidence>
<protein>
    <recommendedName>
        <fullName evidence="2">Cyclodeaminase/cyclohydrolase domain-containing protein</fullName>
    </recommendedName>
</protein>
<organism evidence="3 4">
    <name type="scientific">Muricaecibacterium torontonense</name>
    <dbReference type="NCBI Taxonomy" id="3032871"/>
    <lineage>
        <taxon>Bacteria</taxon>
        <taxon>Bacillati</taxon>
        <taxon>Actinomycetota</taxon>
        <taxon>Coriobacteriia</taxon>
        <taxon>Coriobacteriales</taxon>
        <taxon>Atopobiaceae</taxon>
        <taxon>Muricaecibacterium</taxon>
    </lineage>
</organism>
<dbReference type="SUPFAM" id="SSF101262">
    <property type="entry name" value="Methenyltetrahydrofolate cyclohydrolase-like"/>
    <property type="match status" value="1"/>
</dbReference>
<dbReference type="Proteomes" id="UP000310263">
    <property type="component" value="Unassembled WGS sequence"/>
</dbReference>
<dbReference type="InterPro" id="IPR007044">
    <property type="entry name" value="Cyclodeamin/CycHdrlase"/>
</dbReference>
<keyword evidence="1" id="KW-0175">Coiled coil</keyword>
<reference evidence="3 4" key="1">
    <citation type="submission" date="2019-04" db="EMBL/GenBank/DDBJ databases">
        <title>Microbes associate with the intestines of laboratory mice.</title>
        <authorList>
            <person name="Navarre W."/>
            <person name="Wong E."/>
            <person name="Huang K."/>
            <person name="Tropini C."/>
            <person name="Ng K."/>
            <person name="Yu B."/>
        </authorList>
    </citation>
    <scope>NUCLEOTIDE SEQUENCE [LARGE SCALE GENOMIC DNA]</scope>
    <source>
        <strain evidence="3 4">NM07_P-09</strain>
    </source>
</reference>
<feature type="coiled-coil region" evidence="1">
    <location>
        <begin position="178"/>
        <end position="205"/>
    </location>
</feature>
<dbReference type="EMBL" id="SRYE01000005">
    <property type="protein sequence ID" value="TGY61422.1"/>
    <property type="molecule type" value="Genomic_DNA"/>
</dbReference>
<dbReference type="OrthoDB" id="7959174at2"/>
<sequence>MSWDRSINDYLEELGSPSPAPGGGASSALAAAIGAAQLQMVVELTLQNSRYQQVWPQMEEHTSHLQVLRKRFLELADEDAQGYQAVAAALKLPRNTPELAEKRAAVLEANLYAATRAPLAIMELAAQALFLCQKIAAEGTSMAASDVTVAAALLRAAIDGAAATTLANTCWMQDRSLAQRINRQLDQLRRQGDDEARNAMDLAEKGLRRD</sequence>
<dbReference type="Gene3D" id="1.20.120.680">
    <property type="entry name" value="Formiminotetrahydrofolate cyclodeaminase monomer, up-and-down helical bundle"/>
    <property type="match status" value="1"/>
</dbReference>
<proteinExistence type="predicted"/>